<gene>
    <name evidence="6" type="ORF">AAFC00_001515</name>
</gene>
<dbReference type="Proteomes" id="UP001562354">
    <property type="component" value="Unassembled WGS sequence"/>
</dbReference>
<evidence type="ECO:0000256" key="3">
    <source>
        <dbReference type="ARBA" id="ARBA00023274"/>
    </source>
</evidence>
<organism evidence="6 7">
    <name type="scientific">Neodothiora populina</name>
    <dbReference type="NCBI Taxonomy" id="2781224"/>
    <lineage>
        <taxon>Eukaryota</taxon>
        <taxon>Fungi</taxon>
        <taxon>Dikarya</taxon>
        <taxon>Ascomycota</taxon>
        <taxon>Pezizomycotina</taxon>
        <taxon>Dothideomycetes</taxon>
        <taxon>Dothideomycetidae</taxon>
        <taxon>Dothideales</taxon>
        <taxon>Dothioraceae</taxon>
        <taxon>Neodothiora</taxon>
    </lineage>
</organism>
<sequence length="146" mass="16198">MSASVTTSAWRNVEVGRVVLFSTGPFTGRLAAIVEIIDHKRVLIEGPSSKPEAVVPRHAISLSHVSLTPVVIEKLPRASGHGALKAAWEKAGVEKSWENSAWAQNRERSSKRKQLSDFERFKVMRLRKQARFEVRKTVAAARTAKA</sequence>
<dbReference type="SUPFAM" id="SSF50104">
    <property type="entry name" value="Translation proteins SH3-like domain"/>
    <property type="match status" value="1"/>
</dbReference>
<dbReference type="GeneID" id="95975218"/>
<evidence type="ECO:0000313" key="7">
    <source>
        <dbReference type="Proteomes" id="UP001562354"/>
    </source>
</evidence>
<evidence type="ECO:0000256" key="1">
    <source>
        <dbReference type="ARBA" id="ARBA00006592"/>
    </source>
</evidence>
<dbReference type="Pfam" id="PF01929">
    <property type="entry name" value="Ribosomal_L14e"/>
    <property type="match status" value="1"/>
</dbReference>
<evidence type="ECO:0000313" key="6">
    <source>
        <dbReference type="EMBL" id="KAL1311339.1"/>
    </source>
</evidence>
<dbReference type="Pfam" id="PF00467">
    <property type="entry name" value="KOW"/>
    <property type="match status" value="1"/>
</dbReference>
<proteinExistence type="inferred from homology"/>
<comment type="similarity">
    <text evidence="1">Belongs to the eukaryotic ribosomal protein eL14 family.</text>
</comment>
<dbReference type="PANTHER" id="PTHR11127">
    <property type="entry name" value="60S RIBOSOMAL PROTEIN L14"/>
    <property type="match status" value="1"/>
</dbReference>
<dbReference type="InterPro" id="IPR008991">
    <property type="entry name" value="Translation_prot_SH3-like_sf"/>
</dbReference>
<dbReference type="Gene3D" id="2.30.30.30">
    <property type="match status" value="1"/>
</dbReference>
<keyword evidence="2" id="KW-0689">Ribosomal protein</keyword>
<dbReference type="CDD" id="cd23702">
    <property type="entry name" value="eL14"/>
    <property type="match status" value="1"/>
</dbReference>
<keyword evidence="7" id="KW-1185">Reference proteome</keyword>
<keyword evidence="3" id="KW-0687">Ribonucleoprotein</keyword>
<accession>A0ABR3PP64</accession>
<feature type="domain" description="KOW" evidence="4">
    <location>
        <begin position="15"/>
        <end position="45"/>
    </location>
</feature>
<dbReference type="InterPro" id="IPR005824">
    <property type="entry name" value="KOW"/>
</dbReference>
<evidence type="ECO:0000256" key="2">
    <source>
        <dbReference type="ARBA" id="ARBA00022980"/>
    </source>
</evidence>
<dbReference type="Gene3D" id="6.10.250.2270">
    <property type="match status" value="1"/>
</dbReference>
<evidence type="ECO:0000259" key="5">
    <source>
        <dbReference type="Pfam" id="PF01929"/>
    </source>
</evidence>
<evidence type="ECO:0008006" key="8">
    <source>
        <dbReference type="Google" id="ProtNLM"/>
    </source>
</evidence>
<dbReference type="InterPro" id="IPR014722">
    <property type="entry name" value="Rib_uL2_dom2"/>
</dbReference>
<dbReference type="EMBL" id="JBFMKM010000003">
    <property type="protein sequence ID" value="KAL1311339.1"/>
    <property type="molecule type" value="Genomic_DNA"/>
</dbReference>
<dbReference type="RefSeq" id="XP_069204188.1">
    <property type="nucleotide sequence ID" value="XM_069340717.1"/>
</dbReference>
<feature type="domain" description="Large ribosomal subunit protein eL14" evidence="5">
    <location>
        <begin position="56"/>
        <end position="131"/>
    </location>
</feature>
<dbReference type="InterPro" id="IPR039660">
    <property type="entry name" value="Ribosomal_eL14"/>
</dbReference>
<name>A0ABR3PP64_9PEZI</name>
<dbReference type="InterPro" id="IPR002784">
    <property type="entry name" value="Ribosomal_eL14_dom"/>
</dbReference>
<protein>
    <recommendedName>
        <fullName evidence="8">60S ribosomal protein L14</fullName>
    </recommendedName>
</protein>
<comment type="caution">
    <text evidence="6">The sequence shown here is derived from an EMBL/GenBank/DDBJ whole genome shotgun (WGS) entry which is preliminary data.</text>
</comment>
<evidence type="ECO:0000259" key="4">
    <source>
        <dbReference type="Pfam" id="PF00467"/>
    </source>
</evidence>
<dbReference type="PANTHER" id="PTHR11127:SF2">
    <property type="entry name" value="LARGE RIBOSOMAL SUBUNIT PROTEIN EL14"/>
    <property type="match status" value="1"/>
</dbReference>
<reference evidence="6 7" key="1">
    <citation type="submission" date="2024-07" db="EMBL/GenBank/DDBJ databases">
        <title>Draft sequence of the Neodothiora populina.</title>
        <authorList>
            <person name="Drown D.D."/>
            <person name="Schuette U.S."/>
            <person name="Buechlein A.B."/>
            <person name="Rusch D.R."/>
            <person name="Winton L.W."/>
            <person name="Adams G.A."/>
        </authorList>
    </citation>
    <scope>NUCLEOTIDE SEQUENCE [LARGE SCALE GENOMIC DNA]</scope>
    <source>
        <strain evidence="6 7">CPC 39397</strain>
    </source>
</reference>